<sequence>MLQSWATRAWSFISNPLNGRAATHHGTEHEGLPKTLPRCSSPQRPRPHTTEPAAWSFEFPRRCYDDEYDKIEPPGRSLQLVAIRDGSHRWHIRVVLEHGLGEASGLQARKKALMEFCGAIDFSALPLLDDTVTELFISASRNDTATRLVHSPFPDDHPFATKSGGVWVNIQEDPARVRYPSYIGTSARQIDISEVDTLEQISPAVYTARIESEGKQTYILKQVERLLYLPQDSQALKKELQVLEEAGGQGNIVRLIAAVVSRNPYGTTITSGQEAPRVLRGILLEQHPGGTLAEALETANVGAYLQRWGAQLCTAVAALHQHNVTHMDIKPSNMVLDKDKNLVLIDVGGAGGVTREWLSPKMQQILDPLSTNLRDRKENDTWAVGKVLCRMAEVREQTDEQQQHLGSVADKAMGDPRQASLSDIAADLTALQSTFHDLKPPSYWEPESLVISPGLFAAYRSSPGPSRFPCAFLSQSGNSHHAPVVELYSAPEPLPSTPTRYKIIKASVHMGLSILETPEGRQSLAGVAGAIADEGRSEQPPRRDIYKGSLKDMPAWINSFLTSIRFNFPAIYIHDEVGGEAEAQAQRLDWGDNTRL</sequence>
<feature type="region of interest" description="Disordered" evidence="1">
    <location>
        <begin position="21"/>
        <end position="52"/>
    </location>
</feature>
<dbReference type="GO" id="GO:0005737">
    <property type="term" value="C:cytoplasm"/>
    <property type="evidence" value="ECO:0007669"/>
    <property type="project" value="TreeGrafter"/>
</dbReference>
<organism evidence="3 4">
    <name type="scientific">Fusarium floridanum</name>
    <dbReference type="NCBI Taxonomy" id="1325733"/>
    <lineage>
        <taxon>Eukaryota</taxon>
        <taxon>Fungi</taxon>
        <taxon>Dikarya</taxon>
        <taxon>Ascomycota</taxon>
        <taxon>Pezizomycotina</taxon>
        <taxon>Sordariomycetes</taxon>
        <taxon>Hypocreomycetidae</taxon>
        <taxon>Hypocreales</taxon>
        <taxon>Nectriaceae</taxon>
        <taxon>Fusarium</taxon>
        <taxon>Fusarium solani species complex</taxon>
    </lineage>
</organism>
<dbReference type="AlphaFoldDB" id="A0A428S278"/>
<proteinExistence type="predicted"/>
<protein>
    <recommendedName>
        <fullName evidence="2">Protein kinase domain-containing protein</fullName>
    </recommendedName>
</protein>
<dbReference type="Pfam" id="PF00069">
    <property type="entry name" value="Pkinase"/>
    <property type="match status" value="1"/>
</dbReference>
<dbReference type="GO" id="GO:0044773">
    <property type="term" value="P:mitotic DNA damage checkpoint signaling"/>
    <property type="evidence" value="ECO:0007669"/>
    <property type="project" value="TreeGrafter"/>
</dbReference>
<dbReference type="Proteomes" id="UP000287972">
    <property type="component" value="Unassembled WGS sequence"/>
</dbReference>
<dbReference type="PROSITE" id="PS50011">
    <property type="entry name" value="PROTEIN_KINASE_DOM"/>
    <property type="match status" value="1"/>
</dbReference>
<dbReference type="GO" id="GO:0004674">
    <property type="term" value="F:protein serine/threonine kinase activity"/>
    <property type="evidence" value="ECO:0007669"/>
    <property type="project" value="TreeGrafter"/>
</dbReference>
<dbReference type="EMBL" id="NKCL01000078">
    <property type="protein sequence ID" value="RSL83783.1"/>
    <property type="molecule type" value="Genomic_DNA"/>
</dbReference>
<reference evidence="3 4" key="1">
    <citation type="submission" date="2017-06" db="EMBL/GenBank/DDBJ databases">
        <title>Comparative genomic analysis of Ambrosia Fusariam Clade fungi.</title>
        <authorList>
            <person name="Stajich J.E."/>
            <person name="Carrillo J."/>
            <person name="Kijimoto T."/>
            <person name="Eskalen A."/>
            <person name="O'Donnell K."/>
            <person name="Kasson M."/>
        </authorList>
    </citation>
    <scope>NUCLEOTIDE SEQUENCE [LARGE SCALE GENOMIC DNA]</scope>
    <source>
        <strain evidence="3 4">NRRL62606</strain>
    </source>
</reference>
<keyword evidence="4" id="KW-1185">Reference proteome</keyword>
<dbReference type="PANTHER" id="PTHR44167:SF24">
    <property type="entry name" value="SERINE_THREONINE-PROTEIN KINASE CHK2"/>
    <property type="match status" value="1"/>
</dbReference>
<feature type="domain" description="Protein kinase" evidence="2">
    <location>
        <begin position="195"/>
        <end position="455"/>
    </location>
</feature>
<dbReference type="GO" id="GO:0005634">
    <property type="term" value="C:nucleus"/>
    <property type="evidence" value="ECO:0007669"/>
    <property type="project" value="TreeGrafter"/>
</dbReference>
<gene>
    <name evidence="3" type="ORF">CEP51_004316</name>
</gene>
<evidence type="ECO:0000313" key="4">
    <source>
        <dbReference type="Proteomes" id="UP000287972"/>
    </source>
</evidence>
<dbReference type="InterPro" id="IPR000719">
    <property type="entry name" value="Prot_kinase_dom"/>
</dbReference>
<evidence type="ECO:0000313" key="3">
    <source>
        <dbReference type="EMBL" id="RSL83783.1"/>
    </source>
</evidence>
<dbReference type="InterPro" id="IPR011009">
    <property type="entry name" value="Kinase-like_dom_sf"/>
</dbReference>
<dbReference type="SUPFAM" id="SSF56112">
    <property type="entry name" value="Protein kinase-like (PK-like)"/>
    <property type="match status" value="1"/>
</dbReference>
<dbReference type="PROSITE" id="PS00108">
    <property type="entry name" value="PROTEIN_KINASE_ST"/>
    <property type="match status" value="1"/>
</dbReference>
<evidence type="ECO:0000256" key="1">
    <source>
        <dbReference type="SAM" id="MobiDB-lite"/>
    </source>
</evidence>
<comment type="caution">
    <text evidence="3">The sequence shown here is derived from an EMBL/GenBank/DDBJ whole genome shotgun (WGS) entry which is preliminary data.</text>
</comment>
<accession>A0A428S278</accession>
<name>A0A428S278_9HYPO</name>
<dbReference type="InterPro" id="IPR008271">
    <property type="entry name" value="Ser/Thr_kinase_AS"/>
</dbReference>
<evidence type="ECO:0000259" key="2">
    <source>
        <dbReference type="PROSITE" id="PS50011"/>
    </source>
</evidence>
<dbReference type="Gene3D" id="1.10.510.10">
    <property type="entry name" value="Transferase(Phosphotransferase) domain 1"/>
    <property type="match status" value="1"/>
</dbReference>
<dbReference type="PANTHER" id="PTHR44167">
    <property type="entry name" value="OVARIAN-SPECIFIC SERINE/THREONINE-PROTEIN KINASE LOK-RELATED"/>
    <property type="match status" value="1"/>
</dbReference>
<dbReference type="CDD" id="cd00180">
    <property type="entry name" value="PKc"/>
    <property type="match status" value="1"/>
</dbReference>
<dbReference type="GO" id="GO:0005524">
    <property type="term" value="F:ATP binding"/>
    <property type="evidence" value="ECO:0007669"/>
    <property type="project" value="InterPro"/>
</dbReference>
<dbReference type="SMART" id="SM00220">
    <property type="entry name" value="S_TKc"/>
    <property type="match status" value="1"/>
</dbReference>